<dbReference type="Proteomes" id="UP000766550">
    <property type="component" value="Unassembled WGS sequence"/>
</dbReference>
<name>A0A8J7Y941_9EURY</name>
<comment type="caution">
    <text evidence="1">The sequence shown here is derived from an EMBL/GenBank/DDBJ whole genome shotgun (WGS) entry which is preliminary data.</text>
</comment>
<keyword evidence="2" id="KW-1185">Reference proteome</keyword>
<evidence type="ECO:0000313" key="1">
    <source>
        <dbReference type="EMBL" id="MBV0926362.1"/>
    </source>
</evidence>
<reference evidence="1 2" key="1">
    <citation type="submission" date="2021-06" db="EMBL/GenBank/DDBJ databases">
        <title>New haloarchaea isolates fom saline soil.</title>
        <authorList>
            <person name="Duran-Viseras A."/>
            <person name="Sanchez-Porro C.S."/>
            <person name="Ventosa A."/>
        </authorList>
    </citation>
    <scope>NUCLEOTIDE SEQUENCE [LARGE SCALE GENOMIC DNA]</scope>
    <source>
        <strain evidence="1 2">JCM 183640</strain>
    </source>
</reference>
<accession>A0A8J7Y941</accession>
<organism evidence="1 2">
    <name type="scientific">Haloarcula limicola</name>
    <dbReference type="NCBI Taxonomy" id="1429915"/>
    <lineage>
        <taxon>Archaea</taxon>
        <taxon>Methanobacteriati</taxon>
        <taxon>Methanobacteriota</taxon>
        <taxon>Stenosarchaea group</taxon>
        <taxon>Halobacteria</taxon>
        <taxon>Halobacteriales</taxon>
        <taxon>Haloarculaceae</taxon>
        <taxon>Haloarcula</taxon>
    </lineage>
</organism>
<dbReference type="InterPro" id="IPR014710">
    <property type="entry name" value="RmlC-like_jellyroll"/>
</dbReference>
<dbReference type="InterPro" id="IPR011051">
    <property type="entry name" value="RmlC_Cupin_sf"/>
</dbReference>
<gene>
    <name evidence="1" type="ORF">KTS45_19320</name>
</gene>
<dbReference type="RefSeq" id="WP_162319316.1">
    <property type="nucleotide sequence ID" value="NZ_JAHQXF010000004.1"/>
</dbReference>
<dbReference type="EMBL" id="JAHQXF010000004">
    <property type="protein sequence ID" value="MBV0926362.1"/>
    <property type="molecule type" value="Genomic_DNA"/>
</dbReference>
<dbReference type="OrthoDB" id="82049at2157"/>
<dbReference type="AlphaFoldDB" id="A0A8J7Y941"/>
<evidence type="ECO:0000313" key="2">
    <source>
        <dbReference type="Proteomes" id="UP000766550"/>
    </source>
</evidence>
<sequence length="126" mass="13758">MSDDFVIVDPEAVPPESFQTCETAVRKLTEPLGCTELRVNQVLVEPGEVTTPHTHDGQEEVFSAVTDGQIAIDGDVHDVPAGALVRVHPDTIRNLCNHTEERHVWLAFGAPPVGSVENFGEYVVEE</sequence>
<dbReference type="SUPFAM" id="SSF51182">
    <property type="entry name" value="RmlC-like cupins"/>
    <property type="match status" value="1"/>
</dbReference>
<proteinExistence type="predicted"/>
<dbReference type="Gene3D" id="2.60.120.10">
    <property type="entry name" value="Jelly Rolls"/>
    <property type="match status" value="1"/>
</dbReference>
<protein>
    <submittedName>
        <fullName evidence="1">Cupin domain-containing protein</fullName>
    </submittedName>
</protein>